<dbReference type="VEuPathDB" id="VectorBase:ASIC016198"/>
<name>A0A084WD41_ANOSI</name>
<organism evidence="1">
    <name type="scientific">Anopheles sinensis</name>
    <name type="common">Mosquito</name>
    <dbReference type="NCBI Taxonomy" id="74873"/>
    <lineage>
        <taxon>Eukaryota</taxon>
        <taxon>Metazoa</taxon>
        <taxon>Ecdysozoa</taxon>
        <taxon>Arthropoda</taxon>
        <taxon>Hexapoda</taxon>
        <taxon>Insecta</taxon>
        <taxon>Pterygota</taxon>
        <taxon>Neoptera</taxon>
        <taxon>Endopterygota</taxon>
        <taxon>Diptera</taxon>
        <taxon>Nematocera</taxon>
        <taxon>Culicoidea</taxon>
        <taxon>Culicidae</taxon>
        <taxon>Anophelinae</taxon>
        <taxon>Anopheles</taxon>
    </lineage>
</organism>
<accession>A0A084WD41</accession>
<evidence type="ECO:0000313" key="2">
    <source>
        <dbReference type="EnsemblMetazoa" id="ASIC016198-PA"/>
    </source>
</evidence>
<dbReference type="EMBL" id="ATLV01022928">
    <property type="status" value="NOT_ANNOTATED_CDS"/>
    <property type="molecule type" value="Genomic_DNA"/>
</dbReference>
<proteinExistence type="predicted"/>
<reference evidence="2" key="2">
    <citation type="submission" date="2020-05" db="UniProtKB">
        <authorList>
            <consortium name="EnsemblMetazoa"/>
        </authorList>
    </citation>
    <scope>IDENTIFICATION</scope>
</reference>
<evidence type="ECO:0000313" key="1">
    <source>
        <dbReference type="EMBL" id="KFB48135.1"/>
    </source>
</evidence>
<keyword evidence="3" id="KW-1185">Reference proteome</keyword>
<dbReference type="Proteomes" id="UP000030765">
    <property type="component" value="Unassembled WGS sequence"/>
</dbReference>
<dbReference type="EMBL" id="KE525338">
    <property type="protein sequence ID" value="KFB48135.1"/>
    <property type="molecule type" value="Genomic_DNA"/>
</dbReference>
<dbReference type="EnsemblMetazoa" id="ASIC016198-RA">
    <property type="protein sequence ID" value="ASIC016198-PA"/>
    <property type="gene ID" value="ASIC016198"/>
</dbReference>
<reference evidence="1 3" key="1">
    <citation type="journal article" date="2014" name="BMC Genomics">
        <title>Genome sequence of Anopheles sinensis provides insight into genetics basis of mosquito competence for malaria parasites.</title>
        <authorList>
            <person name="Zhou D."/>
            <person name="Zhang D."/>
            <person name="Ding G."/>
            <person name="Shi L."/>
            <person name="Hou Q."/>
            <person name="Ye Y."/>
            <person name="Xu Y."/>
            <person name="Zhou H."/>
            <person name="Xiong C."/>
            <person name="Li S."/>
            <person name="Yu J."/>
            <person name="Hong S."/>
            <person name="Yu X."/>
            <person name="Zou P."/>
            <person name="Chen C."/>
            <person name="Chang X."/>
            <person name="Wang W."/>
            <person name="Lv Y."/>
            <person name="Sun Y."/>
            <person name="Ma L."/>
            <person name="Shen B."/>
            <person name="Zhu C."/>
        </authorList>
    </citation>
    <scope>NUCLEOTIDE SEQUENCE [LARGE SCALE GENOMIC DNA]</scope>
</reference>
<dbReference type="AlphaFoldDB" id="A0A084WD41"/>
<gene>
    <name evidence="1" type="ORF">ZHAS_00016198</name>
</gene>
<evidence type="ECO:0000313" key="3">
    <source>
        <dbReference type="Proteomes" id="UP000030765"/>
    </source>
</evidence>
<protein>
    <submittedName>
        <fullName evidence="1 2">Uncharacterized protein</fullName>
    </submittedName>
</protein>
<sequence>MPTKPMMYDRRRKITYSTDVGQLGNHAPSVSSPDKVVCVYERQTKDHNPMTSIGSDASLPIFSTAVGDRIW</sequence>